<organism evidence="2 3">
    <name type="scientific">Filobasidium floriforme</name>
    <dbReference type="NCBI Taxonomy" id="5210"/>
    <lineage>
        <taxon>Eukaryota</taxon>
        <taxon>Fungi</taxon>
        <taxon>Dikarya</taxon>
        <taxon>Basidiomycota</taxon>
        <taxon>Agaricomycotina</taxon>
        <taxon>Tremellomycetes</taxon>
        <taxon>Filobasidiales</taxon>
        <taxon>Filobasidiaceae</taxon>
        <taxon>Filobasidium</taxon>
    </lineage>
</organism>
<feature type="compositionally biased region" description="Polar residues" evidence="1">
    <location>
        <begin position="275"/>
        <end position="286"/>
    </location>
</feature>
<proteinExistence type="predicted"/>
<keyword evidence="3" id="KW-1185">Reference proteome</keyword>
<evidence type="ECO:0000256" key="1">
    <source>
        <dbReference type="SAM" id="MobiDB-lite"/>
    </source>
</evidence>
<accession>A0A8K0JHJ9</accession>
<evidence type="ECO:0000313" key="2">
    <source>
        <dbReference type="EMBL" id="KAG7528658.1"/>
    </source>
</evidence>
<gene>
    <name evidence="2" type="ORF">FFLO_06022</name>
</gene>
<protein>
    <submittedName>
        <fullName evidence="2">Uncharacterized protein</fullName>
    </submittedName>
</protein>
<evidence type="ECO:0000313" key="3">
    <source>
        <dbReference type="Proteomes" id="UP000812966"/>
    </source>
</evidence>
<feature type="compositionally biased region" description="Basic and acidic residues" evidence="1">
    <location>
        <begin position="265"/>
        <end position="274"/>
    </location>
</feature>
<dbReference type="EMBL" id="JABELV010000173">
    <property type="protein sequence ID" value="KAG7528658.1"/>
    <property type="molecule type" value="Genomic_DNA"/>
</dbReference>
<reference evidence="2" key="1">
    <citation type="submission" date="2020-04" db="EMBL/GenBank/DDBJ databases">
        <title>Analysis of mating type loci in Filobasidium floriforme.</title>
        <authorList>
            <person name="Nowrousian M."/>
        </authorList>
    </citation>
    <scope>NUCLEOTIDE SEQUENCE</scope>
    <source>
        <strain evidence="2">CBS 6242</strain>
    </source>
</reference>
<comment type="caution">
    <text evidence="2">The sequence shown here is derived from an EMBL/GenBank/DDBJ whole genome shotgun (WGS) entry which is preliminary data.</text>
</comment>
<name>A0A8K0JHJ9_9TREE</name>
<dbReference type="Proteomes" id="UP000812966">
    <property type="component" value="Unassembled WGS sequence"/>
</dbReference>
<dbReference type="AlphaFoldDB" id="A0A8K0JHJ9"/>
<sequence length="286" mass="31706">MIRAGKAILEIQGWKHPSLSGERSAFEPVGEQECRSLGILEIDGNDVPASNQRVILGEILQKVVLPDPSVWTTLRCLLLPEVEIALPDLEALVLGCPQLVDLACKFTCPASNAAEYMTQLSDLLSGRVIQLDCETAGAGLLVFARHLVVCRELHLRGPLLWKTVRGKGPGWNITEFTPFNGAKVTHAYLSPITEVGRLYDVGEVAQTIKKIFPPTSIIVIRESIICNHDGLEQALFVETLRFLLKSLQREALERDASLRIPGWSKREKKDEKSVQPRQMLSNDVPN</sequence>
<feature type="region of interest" description="Disordered" evidence="1">
    <location>
        <begin position="265"/>
        <end position="286"/>
    </location>
</feature>